<dbReference type="PROSITE" id="PS50883">
    <property type="entry name" value="EAL"/>
    <property type="match status" value="1"/>
</dbReference>
<feature type="domain" description="EAL" evidence="1">
    <location>
        <begin position="1"/>
        <end position="205"/>
    </location>
</feature>
<dbReference type="Pfam" id="PF00563">
    <property type="entry name" value="EAL"/>
    <property type="match status" value="1"/>
</dbReference>
<dbReference type="SMART" id="SM00052">
    <property type="entry name" value="EAL"/>
    <property type="match status" value="1"/>
</dbReference>
<accession>A0A975MPI0</accession>
<dbReference type="InterPro" id="IPR001633">
    <property type="entry name" value="EAL_dom"/>
</dbReference>
<gene>
    <name evidence="3" type="ORF">KEF85_03740</name>
</gene>
<protein>
    <submittedName>
        <fullName evidence="3">EAL domain-containing protein</fullName>
    </submittedName>
</protein>
<dbReference type="AlphaFoldDB" id="A0A975MPI0"/>
<dbReference type="SUPFAM" id="SSF141868">
    <property type="entry name" value="EAL domain-like"/>
    <property type="match status" value="1"/>
</dbReference>
<dbReference type="InterPro" id="IPR052340">
    <property type="entry name" value="RNase_Y/CdgJ"/>
</dbReference>
<evidence type="ECO:0000259" key="2">
    <source>
        <dbReference type="PROSITE" id="PS51833"/>
    </source>
</evidence>
<dbReference type="SUPFAM" id="SSF109604">
    <property type="entry name" value="HD-domain/PDEase-like"/>
    <property type="match status" value="1"/>
</dbReference>
<dbReference type="InterPro" id="IPR014408">
    <property type="entry name" value="dGMP_Pdiesterase_EAL/HD-GYP"/>
</dbReference>
<dbReference type="PIRSF" id="PIRSF003180">
    <property type="entry name" value="DiGMPpdiest_YuxH"/>
    <property type="match status" value="1"/>
</dbReference>
<dbReference type="RefSeq" id="WP_215583384.1">
    <property type="nucleotide sequence ID" value="NZ_CP073754.1"/>
</dbReference>
<keyword evidence="4" id="KW-1185">Reference proteome</keyword>
<dbReference type="Proteomes" id="UP000676649">
    <property type="component" value="Chromosome"/>
</dbReference>
<evidence type="ECO:0000313" key="3">
    <source>
        <dbReference type="EMBL" id="QWF71602.1"/>
    </source>
</evidence>
<reference evidence="3" key="1">
    <citation type="submission" date="2021-04" db="EMBL/GenBank/DDBJ databases">
        <title>Draft genome sequence data of methanotrophic Methylovulum sp. strain S1L and Methylomonas sp. strain S2AM isolated from boreal lake water columns.</title>
        <authorList>
            <person name="Rissanen A.J."/>
            <person name="Mangayil R."/>
            <person name="Svenning M.M."/>
            <person name="Khanongnuch R."/>
        </authorList>
    </citation>
    <scope>NUCLEOTIDE SEQUENCE</scope>
    <source>
        <strain evidence="3">S2AM</strain>
    </source>
</reference>
<name>A0A975MPI0_9GAMM</name>
<dbReference type="EMBL" id="CP073754">
    <property type="protein sequence ID" value="QWF71602.1"/>
    <property type="molecule type" value="Genomic_DNA"/>
</dbReference>
<evidence type="ECO:0000313" key="4">
    <source>
        <dbReference type="Proteomes" id="UP000676649"/>
    </source>
</evidence>
<dbReference type="Pfam" id="PF08668">
    <property type="entry name" value="HDOD"/>
    <property type="match status" value="1"/>
</dbReference>
<proteinExistence type="predicted"/>
<dbReference type="Gene3D" id="1.10.3210.10">
    <property type="entry name" value="Hypothetical protein af1432"/>
    <property type="match status" value="1"/>
</dbReference>
<dbReference type="KEGG" id="mpad:KEF85_03740"/>
<dbReference type="PROSITE" id="PS51833">
    <property type="entry name" value="HDOD"/>
    <property type="match status" value="1"/>
</dbReference>
<sequence length="402" mass="45152">MTAFFIGRQQIFDSKLETFAYELLFRGTHFDLSAPEEATHATNQVISDTILQIGLNEIVGPHKAFINFTDQNLLEKTPLNLPNDRIVIEVLETVTVNDAIINSIRELSQAGFTIALDDFVLSDAWLPVLEYVDIIKIDVLANDLDYTRRQIELLKPYKLRLLAEKVQTREEYELLKSWGCELFQGFFFSEPHLVSGIRMDVDHASALQLLAAANKADACYEDIGRIIGRDVSLSYKLLHYINSAFFALPMEIESIPQAISFLGLKELQRWVNILMLSSLSVKPRIVLQFALIRARMCELLAHEMGEDGDRYFLVGMLSSADAILGVSMDRAVQQLPLTQEVAEAILHKSGKTGQVLEYAMSYQPWEVSAHAFQNIDPQRVAGIYLDSILWAGAVLGNIGLNG</sequence>
<evidence type="ECO:0000259" key="1">
    <source>
        <dbReference type="PROSITE" id="PS50883"/>
    </source>
</evidence>
<dbReference type="Gene3D" id="3.20.20.450">
    <property type="entry name" value="EAL domain"/>
    <property type="match status" value="1"/>
</dbReference>
<dbReference type="PANTHER" id="PTHR33525">
    <property type="match status" value="1"/>
</dbReference>
<dbReference type="PANTHER" id="PTHR33525:SF4">
    <property type="entry name" value="CYCLIC DI-GMP PHOSPHODIESTERASE CDGJ"/>
    <property type="match status" value="1"/>
</dbReference>
<dbReference type="InterPro" id="IPR013976">
    <property type="entry name" value="HDOD"/>
</dbReference>
<dbReference type="InterPro" id="IPR035919">
    <property type="entry name" value="EAL_sf"/>
</dbReference>
<feature type="domain" description="HDOD" evidence="2">
    <location>
        <begin position="199"/>
        <end position="381"/>
    </location>
</feature>
<organism evidence="3 4">
    <name type="scientific">Methylomonas paludis</name>
    <dbReference type="NCBI Taxonomy" id="1173101"/>
    <lineage>
        <taxon>Bacteria</taxon>
        <taxon>Pseudomonadati</taxon>
        <taxon>Pseudomonadota</taxon>
        <taxon>Gammaproteobacteria</taxon>
        <taxon>Methylococcales</taxon>
        <taxon>Methylococcaceae</taxon>
        <taxon>Methylomonas</taxon>
    </lineage>
</organism>